<dbReference type="EMBL" id="MHCJ01000003">
    <property type="protein sequence ID" value="OGY18576.1"/>
    <property type="molecule type" value="Genomic_DNA"/>
</dbReference>
<sequence>MNFLITGASGFAGTHLVQYIGRRKGTKLFGMVYESYGELDKYIPESQLVKINLLDRDKVMEVVKHTKPEMIVHLAAMAAVGESFLRPQEVLENNILISLNILEAAKTYARRARVLMIGSADEYGLVEQSQVPINENTPLRPTSPYAVSKVAVDYLGLQYHLAYKLPVIRLRPFNHIGEYQSPGFVVADFAKQIGEAEIDPKKVVKVGNLSAIRDYTDVKDMVRAYDLALAKCIPGEIYNVGSGKGIRTQDLLNLMLTKARREIRVEVDPKRYRPVDVEAVVADAGKFQKQTGWKPTIPLEVTLDRVLNYWRKKLAND</sequence>
<dbReference type="AlphaFoldDB" id="A0A1G1VT50"/>
<dbReference type="SUPFAM" id="SSF51735">
    <property type="entry name" value="NAD(P)-binding Rossmann-fold domains"/>
    <property type="match status" value="1"/>
</dbReference>
<accession>A0A1G1VT50</accession>
<dbReference type="PANTHER" id="PTHR43000">
    <property type="entry name" value="DTDP-D-GLUCOSE 4,6-DEHYDRATASE-RELATED"/>
    <property type="match status" value="1"/>
</dbReference>
<comment type="caution">
    <text evidence="2">The sequence shown here is derived from an EMBL/GenBank/DDBJ whole genome shotgun (WGS) entry which is preliminary data.</text>
</comment>
<protein>
    <recommendedName>
        <fullName evidence="1">NAD(P)-binding domain-containing protein</fullName>
    </recommendedName>
</protein>
<dbReference type="Gene3D" id="3.40.50.720">
    <property type="entry name" value="NAD(P)-binding Rossmann-like Domain"/>
    <property type="match status" value="1"/>
</dbReference>
<name>A0A1G1VT50_9BACT</name>
<organism evidence="2 3">
    <name type="scientific">Candidatus Chisholmbacteria bacterium RIFCSPHIGHO2_01_FULL_52_32</name>
    <dbReference type="NCBI Taxonomy" id="1797591"/>
    <lineage>
        <taxon>Bacteria</taxon>
        <taxon>Candidatus Chisholmiibacteriota</taxon>
    </lineage>
</organism>
<proteinExistence type="predicted"/>
<evidence type="ECO:0000259" key="1">
    <source>
        <dbReference type="Pfam" id="PF16363"/>
    </source>
</evidence>
<evidence type="ECO:0000313" key="2">
    <source>
        <dbReference type="EMBL" id="OGY18576.1"/>
    </source>
</evidence>
<evidence type="ECO:0000313" key="3">
    <source>
        <dbReference type="Proteomes" id="UP000179233"/>
    </source>
</evidence>
<dbReference type="InterPro" id="IPR016040">
    <property type="entry name" value="NAD(P)-bd_dom"/>
</dbReference>
<reference evidence="2 3" key="1">
    <citation type="journal article" date="2016" name="Nat. Commun.">
        <title>Thousands of microbial genomes shed light on interconnected biogeochemical processes in an aquifer system.</title>
        <authorList>
            <person name="Anantharaman K."/>
            <person name="Brown C.T."/>
            <person name="Hug L.A."/>
            <person name="Sharon I."/>
            <person name="Castelle C.J."/>
            <person name="Probst A.J."/>
            <person name="Thomas B.C."/>
            <person name="Singh A."/>
            <person name="Wilkins M.J."/>
            <person name="Karaoz U."/>
            <person name="Brodie E.L."/>
            <person name="Williams K.H."/>
            <person name="Hubbard S.S."/>
            <person name="Banfield J.F."/>
        </authorList>
    </citation>
    <scope>NUCLEOTIDE SEQUENCE [LARGE SCALE GENOMIC DNA]</scope>
</reference>
<dbReference type="Gene3D" id="3.90.25.10">
    <property type="entry name" value="UDP-galactose 4-epimerase, domain 1"/>
    <property type="match status" value="1"/>
</dbReference>
<gene>
    <name evidence="2" type="ORF">A2786_03700</name>
</gene>
<feature type="domain" description="NAD(P)-binding" evidence="1">
    <location>
        <begin position="4"/>
        <end position="303"/>
    </location>
</feature>
<dbReference type="Proteomes" id="UP000179233">
    <property type="component" value="Unassembled WGS sequence"/>
</dbReference>
<dbReference type="Pfam" id="PF16363">
    <property type="entry name" value="GDP_Man_Dehyd"/>
    <property type="match status" value="1"/>
</dbReference>
<dbReference type="InterPro" id="IPR036291">
    <property type="entry name" value="NAD(P)-bd_dom_sf"/>
</dbReference>